<gene>
    <name evidence="6" type="ORF">DdX_02796</name>
</gene>
<dbReference type="EMBL" id="JAKKPZ010000002">
    <property type="protein sequence ID" value="KAI1726101.1"/>
    <property type="molecule type" value="Genomic_DNA"/>
</dbReference>
<dbReference type="PROSITE" id="PS51767">
    <property type="entry name" value="PEPTIDASE_A1"/>
    <property type="match status" value="1"/>
</dbReference>
<dbReference type="InterPro" id="IPR034164">
    <property type="entry name" value="Pepsin-like_dom"/>
</dbReference>
<proteinExistence type="inferred from homology"/>
<dbReference type="InterPro" id="IPR033121">
    <property type="entry name" value="PEPTIDASE_A1"/>
</dbReference>
<name>A0AAD4NGU4_9BILA</name>
<keyword evidence="6" id="KW-0378">Hydrolase</keyword>
<evidence type="ECO:0000256" key="3">
    <source>
        <dbReference type="PIRSR" id="PIRSR601461-2"/>
    </source>
</evidence>
<keyword evidence="7" id="KW-1185">Reference proteome</keyword>
<feature type="active site" evidence="2">
    <location>
        <position position="82"/>
    </location>
</feature>
<keyword evidence="3" id="KW-1015">Disulfide bond</keyword>
<keyword evidence="6" id="KW-0645">Protease</keyword>
<feature type="chain" id="PRO_5042146691" evidence="4">
    <location>
        <begin position="16"/>
        <end position="418"/>
    </location>
</feature>
<reference evidence="6" key="1">
    <citation type="submission" date="2022-01" db="EMBL/GenBank/DDBJ databases">
        <title>Genome Sequence Resource for Two Populations of Ditylenchus destructor, the Migratory Endoparasitic Phytonematode.</title>
        <authorList>
            <person name="Zhang H."/>
            <person name="Lin R."/>
            <person name="Xie B."/>
        </authorList>
    </citation>
    <scope>NUCLEOTIDE SEQUENCE</scope>
    <source>
        <strain evidence="6">BazhouSP</strain>
    </source>
</reference>
<dbReference type="InterPro" id="IPR001461">
    <property type="entry name" value="Aspartic_peptidase_A1"/>
</dbReference>
<evidence type="ECO:0000256" key="4">
    <source>
        <dbReference type="SAM" id="SignalP"/>
    </source>
</evidence>
<feature type="disulfide bond" evidence="3">
    <location>
        <begin position="95"/>
        <end position="100"/>
    </location>
</feature>
<evidence type="ECO:0000256" key="1">
    <source>
        <dbReference type="ARBA" id="ARBA00007447"/>
    </source>
</evidence>
<keyword evidence="4" id="KW-0732">Signal</keyword>
<protein>
    <submittedName>
        <fullName evidence="6">Eukaryotic aspartyl protease domain-containing protein</fullName>
    </submittedName>
</protein>
<dbReference type="InterPro" id="IPR021109">
    <property type="entry name" value="Peptidase_aspartic_dom_sf"/>
</dbReference>
<dbReference type="Pfam" id="PF00026">
    <property type="entry name" value="Asp"/>
    <property type="match status" value="1"/>
</dbReference>
<sequence>MKFIIIFLSITICSAHHSSVSLKQHFWKQNVASRKRFVREIPVNDTSQYNSGLSTLHQHYGVFLYGIIEIGQPSQAMCVVFDLVTDLTWIVSTQCHTPQCSNRRRYDPTKSTTFMSTTELWHSGKYASGRLAIDAINFSNYTHPTQVLGLADEIFEGFTDLPFDGFFSLAMPNPGQPLTPLENVMRFSDEKVFTIWVSQGYMENNEGLISFGHLGSSHCHHDWRFIQIFQNASRNHFWSLPLFEVTFGSNNFKMNGSAHLDSVSLFLLVPKGQLIAIVGEIKAVYDDLLKVYVVDCGKKSTLPNLEFKFSEQNETYSIKPESYVIDAKENEGRCILAINDHSLGEDVWILGNAFLQSYCTSYDLERLRVGLATPVITSENSSAQQLCPYFLCTLIANILIVIRELRYFPTNLFVNLLD</sequence>
<feature type="active site" evidence="2">
    <location>
        <position position="261"/>
    </location>
</feature>
<dbReference type="AlphaFoldDB" id="A0AAD4NGU4"/>
<evidence type="ECO:0000256" key="2">
    <source>
        <dbReference type="PIRSR" id="PIRSR601461-1"/>
    </source>
</evidence>
<feature type="domain" description="Peptidase A1" evidence="5">
    <location>
        <begin position="64"/>
        <end position="372"/>
    </location>
</feature>
<dbReference type="PANTHER" id="PTHR47966:SF8">
    <property type="entry name" value="ASPARTIC PROTEASE 1-RELATED"/>
    <property type="match status" value="1"/>
</dbReference>
<evidence type="ECO:0000313" key="6">
    <source>
        <dbReference type="EMBL" id="KAI1726101.1"/>
    </source>
</evidence>
<comment type="similarity">
    <text evidence="1">Belongs to the peptidase A1 family.</text>
</comment>
<dbReference type="CDD" id="cd05471">
    <property type="entry name" value="pepsin_like"/>
    <property type="match status" value="1"/>
</dbReference>
<dbReference type="SUPFAM" id="SSF50630">
    <property type="entry name" value="Acid proteases"/>
    <property type="match status" value="1"/>
</dbReference>
<dbReference type="GO" id="GO:0005764">
    <property type="term" value="C:lysosome"/>
    <property type="evidence" value="ECO:0007669"/>
    <property type="project" value="TreeGrafter"/>
</dbReference>
<evidence type="ECO:0000259" key="5">
    <source>
        <dbReference type="PROSITE" id="PS51767"/>
    </source>
</evidence>
<dbReference type="PRINTS" id="PR00792">
    <property type="entry name" value="PEPSIN"/>
</dbReference>
<dbReference type="Proteomes" id="UP001201812">
    <property type="component" value="Unassembled WGS sequence"/>
</dbReference>
<comment type="caution">
    <text evidence="6">The sequence shown here is derived from an EMBL/GenBank/DDBJ whole genome shotgun (WGS) entry which is preliminary data.</text>
</comment>
<organism evidence="6 7">
    <name type="scientific">Ditylenchus destructor</name>
    <dbReference type="NCBI Taxonomy" id="166010"/>
    <lineage>
        <taxon>Eukaryota</taxon>
        <taxon>Metazoa</taxon>
        <taxon>Ecdysozoa</taxon>
        <taxon>Nematoda</taxon>
        <taxon>Chromadorea</taxon>
        <taxon>Rhabditida</taxon>
        <taxon>Tylenchina</taxon>
        <taxon>Tylenchomorpha</taxon>
        <taxon>Sphaerularioidea</taxon>
        <taxon>Anguinidae</taxon>
        <taxon>Anguininae</taxon>
        <taxon>Ditylenchus</taxon>
    </lineage>
</organism>
<feature type="disulfide bond" evidence="3">
    <location>
        <begin position="296"/>
        <end position="334"/>
    </location>
</feature>
<dbReference type="GO" id="GO:0004190">
    <property type="term" value="F:aspartic-type endopeptidase activity"/>
    <property type="evidence" value="ECO:0007669"/>
    <property type="project" value="InterPro"/>
</dbReference>
<dbReference type="GO" id="GO:0006508">
    <property type="term" value="P:proteolysis"/>
    <property type="evidence" value="ECO:0007669"/>
    <property type="project" value="UniProtKB-KW"/>
</dbReference>
<accession>A0AAD4NGU4</accession>
<dbReference type="PANTHER" id="PTHR47966">
    <property type="entry name" value="BETA-SITE APP-CLEAVING ENZYME, ISOFORM A-RELATED"/>
    <property type="match status" value="1"/>
</dbReference>
<evidence type="ECO:0000313" key="7">
    <source>
        <dbReference type="Proteomes" id="UP001201812"/>
    </source>
</evidence>
<dbReference type="Gene3D" id="2.40.70.10">
    <property type="entry name" value="Acid Proteases"/>
    <property type="match status" value="2"/>
</dbReference>
<feature type="signal peptide" evidence="4">
    <location>
        <begin position="1"/>
        <end position="15"/>
    </location>
</feature>